<dbReference type="AlphaFoldDB" id="A0A0C9S411"/>
<sequence length="118" mass="13060">MQTAFLFFLLVSIAYVQCRPSEQPVEAVEETAVEETVEEKDFCKDIGEDDQVLYLGCISGMVDEADKIMKRNGGDVHSLLEKICGGNGGLLQMEVIKALEMSDQAIEYCSMLIQSPTM</sequence>
<evidence type="ECO:0000256" key="1">
    <source>
        <dbReference type="SAM" id="SignalP"/>
    </source>
</evidence>
<evidence type="ECO:0000313" key="2">
    <source>
        <dbReference type="EMBL" id="JAG91929.1"/>
    </source>
</evidence>
<feature type="signal peptide" evidence="1">
    <location>
        <begin position="1"/>
        <end position="18"/>
    </location>
</feature>
<name>A0A0C9S411_AMBAM</name>
<accession>A0A0C9S411</accession>
<protein>
    <submittedName>
        <fullName evidence="2">Putative secreted protein</fullName>
    </submittedName>
</protein>
<dbReference type="EMBL" id="GBZX01000811">
    <property type="protein sequence ID" value="JAG91929.1"/>
    <property type="molecule type" value="mRNA"/>
</dbReference>
<feature type="chain" id="PRO_5002212761" evidence="1">
    <location>
        <begin position="19"/>
        <end position="118"/>
    </location>
</feature>
<reference evidence="2" key="1">
    <citation type="journal article" date="2015" name="PLoS ONE">
        <title>An Insight into the Sialome of the Lone Star Tick, Amblyomma americanum, with a Glimpse on Its Time Dependent Gene Expression.</title>
        <authorList>
            <person name="Karim S."/>
            <person name="Ribeiro J.M."/>
        </authorList>
    </citation>
    <scope>NUCLEOTIDE SEQUENCE</scope>
    <source>
        <tissue evidence="2">Salivary gland</tissue>
    </source>
</reference>
<organism evidence="2">
    <name type="scientific">Amblyomma americanum</name>
    <name type="common">Lone star tick</name>
    <dbReference type="NCBI Taxonomy" id="6943"/>
    <lineage>
        <taxon>Eukaryota</taxon>
        <taxon>Metazoa</taxon>
        <taxon>Ecdysozoa</taxon>
        <taxon>Arthropoda</taxon>
        <taxon>Chelicerata</taxon>
        <taxon>Arachnida</taxon>
        <taxon>Acari</taxon>
        <taxon>Parasitiformes</taxon>
        <taxon>Ixodida</taxon>
        <taxon>Ixodoidea</taxon>
        <taxon>Ixodidae</taxon>
        <taxon>Amblyomminae</taxon>
        <taxon>Amblyomma</taxon>
    </lineage>
</organism>
<proteinExistence type="evidence at transcript level"/>
<keyword evidence="1" id="KW-0732">Signal</keyword>